<keyword evidence="4" id="KW-1185">Reference proteome</keyword>
<name>A0A1G5CCG3_9RHOB</name>
<evidence type="ECO:0008006" key="5">
    <source>
        <dbReference type="Google" id="ProtNLM"/>
    </source>
</evidence>
<organism evidence="3 4">
    <name type="scientific">Paracoccus tibetensis</name>
    <dbReference type="NCBI Taxonomy" id="336292"/>
    <lineage>
        <taxon>Bacteria</taxon>
        <taxon>Pseudomonadati</taxon>
        <taxon>Pseudomonadota</taxon>
        <taxon>Alphaproteobacteria</taxon>
        <taxon>Rhodobacterales</taxon>
        <taxon>Paracoccaceae</taxon>
        <taxon>Paracoccus</taxon>
    </lineage>
</organism>
<evidence type="ECO:0000256" key="2">
    <source>
        <dbReference type="SAM" id="SignalP"/>
    </source>
</evidence>
<dbReference type="OrthoDB" id="7871639at2"/>
<proteinExistence type="predicted"/>
<evidence type="ECO:0000313" key="4">
    <source>
        <dbReference type="Proteomes" id="UP000199502"/>
    </source>
</evidence>
<dbReference type="STRING" id="336292.SAMN05660710_00504"/>
<dbReference type="EMBL" id="FMVT01000001">
    <property type="protein sequence ID" value="SCY00046.1"/>
    <property type="molecule type" value="Genomic_DNA"/>
</dbReference>
<feature type="chain" id="PRO_5011643049" description="D-galactarate dehydratase" evidence="2">
    <location>
        <begin position="18"/>
        <end position="168"/>
    </location>
</feature>
<evidence type="ECO:0000256" key="1">
    <source>
        <dbReference type="SAM" id="MobiDB-lite"/>
    </source>
</evidence>
<dbReference type="RefSeq" id="WP_090739915.1">
    <property type="nucleotide sequence ID" value="NZ_FMVT01000001.1"/>
</dbReference>
<sequence>MVRLPLALLLPAVVVLAACQPMTQDQRPGAAPAATATPEQVAAATAVTRAPAPRPSARATAAQLDTTTPEQRAAAAARPTTAEARLGTTVASLGNPTESGLWIRTPLVRERAMGRIVNPANGRSAQVELIPLTSGGSGSQVSLSAFQLLGVSLTDLPTLEVYRSASGA</sequence>
<accession>A0A1G5CCG3</accession>
<keyword evidence="2" id="KW-0732">Signal</keyword>
<dbReference type="Proteomes" id="UP000199502">
    <property type="component" value="Unassembled WGS sequence"/>
</dbReference>
<evidence type="ECO:0000313" key="3">
    <source>
        <dbReference type="EMBL" id="SCY00046.1"/>
    </source>
</evidence>
<dbReference type="PROSITE" id="PS51257">
    <property type="entry name" value="PROKAR_LIPOPROTEIN"/>
    <property type="match status" value="1"/>
</dbReference>
<feature type="region of interest" description="Disordered" evidence="1">
    <location>
        <begin position="47"/>
        <end position="85"/>
    </location>
</feature>
<dbReference type="AlphaFoldDB" id="A0A1G5CCG3"/>
<feature type="signal peptide" evidence="2">
    <location>
        <begin position="1"/>
        <end position="17"/>
    </location>
</feature>
<reference evidence="3 4" key="1">
    <citation type="submission" date="2016-10" db="EMBL/GenBank/DDBJ databases">
        <authorList>
            <person name="de Groot N.N."/>
        </authorList>
    </citation>
    <scope>NUCLEOTIDE SEQUENCE [LARGE SCALE GENOMIC DNA]</scope>
    <source>
        <strain evidence="3 4">CGMCC 1.8925</strain>
    </source>
</reference>
<protein>
    <recommendedName>
        <fullName evidence="5">D-galactarate dehydratase</fullName>
    </recommendedName>
</protein>
<gene>
    <name evidence="3" type="ORF">SAMN05660710_00504</name>
</gene>